<keyword evidence="2" id="KW-1185">Reference proteome</keyword>
<dbReference type="Proteomes" id="UP000485058">
    <property type="component" value="Unassembled WGS sequence"/>
</dbReference>
<proteinExistence type="predicted"/>
<accession>A0A699ZHJ5</accession>
<name>A0A699ZHJ5_HAELA</name>
<evidence type="ECO:0000313" key="1">
    <source>
        <dbReference type="EMBL" id="GFH18536.1"/>
    </source>
</evidence>
<feature type="non-terminal residue" evidence="1">
    <location>
        <position position="1"/>
    </location>
</feature>
<sequence length="123" mass="13613">MGASKAESRNHEVWAAGEPAYVKLWLQSPAGLTSTLALEAEEGFAPDLVYCVAAAYLRRCGVACSRLKRFPSLTRPGAVTLQWTMRAMRPTTEEPSEEELRVLQLFPPFSLDICPDSMQTACY</sequence>
<dbReference type="EMBL" id="BLLF01001315">
    <property type="protein sequence ID" value="GFH18536.1"/>
    <property type="molecule type" value="Genomic_DNA"/>
</dbReference>
<organism evidence="1 2">
    <name type="scientific">Haematococcus lacustris</name>
    <name type="common">Green alga</name>
    <name type="synonym">Haematococcus pluvialis</name>
    <dbReference type="NCBI Taxonomy" id="44745"/>
    <lineage>
        <taxon>Eukaryota</taxon>
        <taxon>Viridiplantae</taxon>
        <taxon>Chlorophyta</taxon>
        <taxon>core chlorophytes</taxon>
        <taxon>Chlorophyceae</taxon>
        <taxon>CS clade</taxon>
        <taxon>Chlamydomonadales</taxon>
        <taxon>Haematococcaceae</taxon>
        <taxon>Haematococcus</taxon>
    </lineage>
</organism>
<protein>
    <submittedName>
        <fullName evidence="1">Uncharacterized protein</fullName>
    </submittedName>
</protein>
<dbReference type="AlphaFoldDB" id="A0A699ZHJ5"/>
<evidence type="ECO:0000313" key="2">
    <source>
        <dbReference type="Proteomes" id="UP000485058"/>
    </source>
</evidence>
<reference evidence="1 2" key="1">
    <citation type="submission" date="2020-02" db="EMBL/GenBank/DDBJ databases">
        <title>Draft genome sequence of Haematococcus lacustris strain NIES-144.</title>
        <authorList>
            <person name="Morimoto D."/>
            <person name="Nakagawa S."/>
            <person name="Yoshida T."/>
            <person name="Sawayama S."/>
        </authorList>
    </citation>
    <scope>NUCLEOTIDE SEQUENCE [LARGE SCALE GENOMIC DNA]</scope>
    <source>
        <strain evidence="1 2">NIES-144</strain>
    </source>
</reference>
<comment type="caution">
    <text evidence="1">The sequence shown here is derived from an EMBL/GenBank/DDBJ whole genome shotgun (WGS) entry which is preliminary data.</text>
</comment>
<gene>
    <name evidence="1" type="ORF">HaLaN_15359</name>
</gene>